<dbReference type="Proteomes" id="UP000245876">
    <property type="component" value="Unassembled WGS sequence"/>
</dbReference>
<gene>
    <name evidence="2" type="ORF">DF196_01705</name>
</gene>
<proteinExistence type="predicted"/>
<keyword evidence="3" id="KW-1185">Reference proteome</keyword>
<protein>
    <submittedName>
        <fullName evidence="2">Uncharacterized protein</fullName>
    </submittedName>
</protein>
<reference evidence="2 3" key="1">
    <citation type="journal article" date="2018" name="Int. J. Syst. Evol. Microbiol.">
        <title>Bifidobacterium callitrichidarum sp. nov. from the faeces of the emperor tamarin (Saguinus imperator).</title>
        <authorList>
            <person name="Modesto M."/>
            <person name="Michelini S."/>
            <person name="Sansosti M.C."/>
            <person name="De Filippo C."/>
            <person name="Cavalieri D."/>
            <person name="Qvirist L."/>
            <person name="Andlid T."/>
            <person name="Spiezio C."/>
            <person name="Sandri C."/>
            <person name="Pascarelli S."/>
            <person name="Sgorbati B."/>
            <person name="Mattarelli P."/>
        </authorList>
    </citation>
    <scope>NUCLEOTIDE SEQUENCE [LARGE SCALE GENOMIC DNA]</scope>
    <source>
        <strain evidence="2 3">TRI 5</strain>
    </source>
</reference>
<name>A0A2U2NBZ1_9BIFI</name>
<dbReference type="EMBL" id="QFFM01000003">
    <property type="protein sequence ID" value="PWG66642.1"/>
    <property type="molecule type" value="Genomic_DNA"/>
</dbReference>
<feature type="region of interest" description="Disordered" evidence="1">
    <location>
        <begin position="60"/>
        <end position="164"/>
    </location>
</feature>
<dbReference type="RefSeq" id="WP_109056211.1">
    <property type="nucleotide sequence ID" value="NZ_QFFM01000003.1"/>
</dbReference>
<accession>A0A2U2NBZ1</accession>
<organism evidence="2 3">
    <name type="scientific">Bifidobacterium callitrichidarum</name>
    <dbReference type="NCBI Taxonomy" id="2052941"/>
    <lineage>
        <taxon>Bacteria</taxon>
        <taxon>Bacillati</taxon>
        <taxon>Actinomycetota</taxon>
        <taxon>Actinomycetes</taxon>
        <taxon>Bifidobacteriales</taxon>
        <taxon>Bifidobacteriaceae</taxon>
        <taxon>Bifidobacterium</taxon>
    </lineage>
</organism>
<evidence type="ECO:0000313" key="2">
    <source>
        <dbReference type="EMBL" id="PWG66642.1"/>
    </source>
</evidence>
<sequence length="164" mass="18318">MIGLSKQDSVMTPQEWDQYNRTVGNLHHLLDQMDDTIRLKKLSNPDVLNAQLPVNNRYTAPQTYAYQPQQPAPTYQPTPAARPASQYSYRQTRSTSSAPTTQFPAYQPPASKPRQQANPLGMQLPPSQPMPEFHPTLPTYQAPTRVEPSYQTSSSGTPSAPFGF</sequence>
<feature type="compositionally biased region" description="Low complexity" evidence="1">
    <location>
        <begin position="60"/>
        <end position="69"/>
    </location>
</feature>
<feature type="compositionally biased region" description="Polar residues" evidence="1">
    <location>
        <begin position="85"/>
        <end position="104"/>
    </location>
</feature>
<evidence type="ECO:0000313" key="3">
    <source>
        <dbReference type="Proteomes" id="UP000245876"/>
    </source>
</evidence>
<comment type="caution">
    <text evidence="2">The sequence shown here is derived from an EMBL/GenBank/DDBJ whole genome shotgun (WGS) entry which is preliminary data.</text>
</comment>
<feature type="compositionally biased region" description="Polar residues" evidence="1">
    <location>
        <begin position="149"/>
        <end position="158"/>
    </location>
</feature>
<evidence type="ECO:0000256" key="1">
    <source>
        <dbReference type="SAM" id="MobiDB-lite"/>
    </source>
</evidence>
<dbReference type="AlphaFoldDB" id="A0A2U2NBZ1"/>